<comment type="caution">
    <text evidence="1">The sequence shown here is derived from an EMBL/GenBank/DDBJ whole genome shotgun (WGS) entry which is preliminary data.</text>
</comment>
<organism evidence="1 2">
    <name type="scientific">Trifolium pratense</name>
    <name type="common">Red clover</name>
    <dbReference type="NCBI Taxonomy" id="57577"/>
    <lineage>
        <taxon>Eukaryota</taxon>
        <taxon>Viridiplantae</taxon>
        <taxon>Streptophyta</taxon>
        <taxon>Embryophyta</taxon>
        <taxon>Tracheophyta</taxon>
        <taxon>Spermatophyta</taxon>
        <taxon>Magnoliopsida</taxon>
        <taxon>eudicotyledons</taxon>
        <taxon>Gunneridae</taxon>
        <taxon>Pentapetalae</taxon>
        <taxon>rosids</taxon>
        <taxon>fabids</taxon>
        <taxon>Fabales</taxon>
        <taxon>Fabaceae</taxon>
        <taxon>Papilionoideae</taxon>
        <taxon>50 kb inversion clade</taxon>
        <taxon>NPAAA clade</taxon>
        <taxon>Hologalegina</taxon>
        <taxon>IRL clade</taxon>
        <taxon>Trifolieae</taxon>
        <taxon>Trifolium</taxon>
    </lineage>
</organism>
<evidence type="ECO:0000313" key="1">
    <source>
        <dbReference type="EMBL" id="CAJ2652252.1"/>
    </source>
</evidence>
<reference evidence="1" key="1">
    <citation type="submission" date="2023-10" db="EMBL/GenBank/DDBJ databases">
        <authorList>
            <person name="Rodriguez Cubillos JULIANA M."/>
            <person name="De Vega J."/>
        </authorList>
    </citation>
    <scope>NUCLEOTIDE SEQUENCE</scope>
</reference>
<protein>
    <submittedName>
        <fullName evidence="1">Uncharacterized protein</fullName>
    </submittedName>
</protein>
<proteinExistence type="predicted"/>
<gene>
    <name evidence="1" type="ORF">MILVUS5_LOCUS19760</name>
</gene>
<dbReference type="Proteomes" id="UP001177021">
    <property type="component" value="Unassembled WGS sequence"/>
</dbReference>
<accession>A0ACB0K4M4</accession>
<sequence length="764" mass="85911">MVSLPSSLSVTATLNLQPQFRKYPPTTFPLDKGQSISLQKSHISTHLNPSRHLNFQEALSFAKECKEEVDSSFYIPLLQQCSQNCSFSSTQIIHCHIVKTGNHEDPFLSTFLISVYAKCGNIEDSKRAFDHLNSRNVIAWTNLMKGYVQNSMPIHAVHLFQEMLHSECYPSIYTLAIAINACTSLHSLKLGEQLHAYIIKYNVDFDTSIGNALCSLYSKCGGRLEFGLKAFRRIKEKDVISWTAAISACGENGEAMKGLRVFVEMLLDEVWVEPNEYTLTTVLSQCCEVKCLELGVQVHSLCTKLGYESNLRVQNSLLYLYIKCGCIGEAQRVFKGMDAVNLITWNAMIAGFAQMMELSKDNLSAYRIGSEALKLFSELNQSGMKPDSFTLSSVLSVCSRMMALEQGEQIHARMIKTGLVSDDVVGSSLVNMYNKCGSIERASKAFLEMSIRTMILWTSMINGFAQHGWSKQALNLFEDMKLVGVRPNQVTFVGILSACGNAGMTIEAFNYFKIMQKEYKIKPLMDHYARLVDMLVRLGRLEEAFNLIKKMDYEASEFIWSNLLAGCLSQGNLELGCHAAEKLLSLKPKDVETYGLLLNTYASAGTFNEVSKVKNIMKEEKVEKLKDWSWISIKDRVYSFETNDKAHIESSLVNKSLEDLLVKAKNLGYEMLESVEICDKEEDEKTSSPSIYHSEKLAITFGLENLPNSSPIRVVKNTLMCRDCHNFMKYISTLTSREIIVKDSKRLHKFVNGQCSCGNVGGFL</sequence>
<evidence type="ECO:0000313" key="2">
    <source>
        <dbReference type="Proteomes" id="UP001177021"/>
    </source>
</evidence>
<keyword evidence="2" id="KW-1185">Reference proteome</keyword>
<name>A0ACB0K4M4_TRIPR</name>
<dbReference type="EMBL" id="CASHSV030000206">
    <property type="protein sequence ID" value="CAJ2652252.1"/>
    <property type="molecule type" value="Genomic_DNA"/>
</dbReference>